<dbReference type="GO" id="GO:0003887">
    <property type="term" value="F:DNA-directed DNA polymerase activity"/>
    <property type="evidence" value="ECO:0007669"/>
    <property type="project" value="TreeGrafter"/>
</dbReference>
<dbReference type="Gene3D" id="3.40.1170.60">
    <property type="match status" value="1"/>
</dbReference>
<dbReference type="Proteomes" id="UP000219167">
    <property type="component" value="Unassembled WGS sequence"/>
</dbReference>
<comment type="similarity">
    <text evidence="1">Belongs to the DNA polymerase type-Y family.</text>
</comment>
<sequence>MVAFYASVEQRDHPLRCGRPLPVGGSAARGVVATTSNEARKFGIHSVMASITPKRKCPDLIFVPPRFDVYKSVSRQFHKIFAEYMPLIEPLSLDETYLDVTENLKGMNSAADIALEIRAKINAMTGLNASAGNSYNKLLKRLE</sequence>
<name>A0A285UV75_9HYPH</name>
<evidence type="ECO:0000313" key="4">
    <source>
        <dbReference type="Proteomes" id="UP000219167"/>
    </source>
</evidence>
<keyword evidence="4" id="KW-1185">Reference proteome</keyword>
<accession>A0A285UV75</accession>
<dbReference type="GO" id="GO:0009432">
    <property type="term" value="P:SOS response"/>
    <property type="evidence" value="ECO:0007669"/>
    <property type="project" value="TreeGrafter"/>
</dbReference>
<evidence type="ECO:0000259" key="2">
    <source>
        <dbReference type="PROSITE" id="PS50173"/>
    </source>
</evidence>
<dbReference type="AlphaFoldDB" id="A0A285UV75"/>
<dbReference type="SUPFAM" id="SSF56672">
    <property type="entry name" value="DNA/RNA polymerases"/>
    <property type="match status" value="1"/>
</dbReference>
<evidence type="ECO:0000313" key="3">
    <source>
        <dbReference type="EMBL" id="SOC45587.1"/>
    </source>
</evidence>
<dbReference type="Gene3D" id="3.30.70.270">
    <property type="match status" value="1"/>
</dbReference>
<dbReference type="Pfam" id="PF00817">
    <property type="entry name" value="IMS"/>
    <property type="match status" value="1"/>
</dbReference>
<dbReference type="InterPro" id="IPR001126">
    <property type="entry name" value="UmuC"/>
</dbReference>
<evidence type="ECO:0000256" key="1">
    <source>
        <dbReference type="ARBA" id="ARBA00010945"/>
    </source>
</evidence>
<dbReference type="GO" id="GO:0042276">
    <property type="term" value="P:error-prone translesion synthesis"/>
    <property type="evidence" value="ECO:0007669"/>
    <property type="project" value="TreeGrafter"/>
</dbReference>
<gene>
    <name evidence="3" type="ORF">SAMN05892877_116113</name>
</gene>
<dbReference type="GO" id="GO:0006281">
    <property type="term" value="P:DNA repair"/>
    <property type="evidence" value="ECO:0007669"/>
    <property type="project" value="InterPro"/>
</dbReference>
<dbReference type="PANTHER" id="PTHR11076:SF33">
    <property type="entry name" value="DNA POLYMERASE KAPPA"/>
    <property type="match status" value="1"/>
</dbReference>
<dbReference type="GO" id="GO:0005829">
    <property type="term" value="C:cytosol"/>
    <property type="evidence" value="ECO:0007669"/>
    <property type="project" value="TreeGrafter"/>
</dbReference>
<feature type="domain" description="UmuC" evidence="2">
    <location>
        <begin position="1"/>
        <end position="143"/>
    </location>
</feature>
<dbReference type="InterPro" id="IPR043128">
    <property type="entry name" value="Rev_trsase/Diguanyl_cyclase"/>
</dbReference>
<dbReference type="EMBL" id="OBQD01000016">
    <property type="protein sequence ID" value="SOC45587.1"/>
    <property type="molecule type" value="Genomic_DNA"/>
</dbReference>
<dbReference type="InterPro" id="IPR043502">
    <property type="entry name" value="DNA/RNA_pol_sf"/>
</dbReference>
<reference evidence="3 4" key="1">
    <citation type="submission" date="2017-08" db="EMBL/GenBank/DDBJ databases">
        <authorList>
            <person name="de Groot N.N."/>
        </authorList>
    </citation>
    <scope>NUCLEOTIDE SEQUENCE [LARGE SCALE GENOMIC DNA]</scope>
    <source>
        <strain evidence="3 4">JC85</strain>
    </source>
</reference>
<dbReference type="PANTHER" id="PTHR11076">
    <property type="entry name" value="DNA REPAIR POLYMERASE UMUC / TRANSFERASE FAMILY MEMBER"/>
    <property type="match status" value="1"/>
</dbReference>
<proteinExistence type="inferred from homology"/>
<dbReference type="PROSITE" id="PS50173">
    <property type="entry name" value="UMUC"/>
    <property type="match status" value="1"/>
</dbReference>
<dbReference type="InterPro" id="IPR050116">
    <property type="entry name" value="DNA_polymerase-Y"/>
</dbReference>
<protein>
    <submittedName>
        <fullName evidence="3">ImpB/mucB/samB family protein</fullName>
    </submittedName>
</protein>
<organism evidence="3 4">
    <name type="scientific">Rhizobium subbaraonis</name>
    <dbReference type="NCBI Taxonomy" id="908946"/>
    <lineage>
        <taxon>Bacteria</taxon>
        <taxon>Pseudomonadati</taxon>
        <taxon>Pseudomonadota</taxon>
        <taxon>Alphaproteobacteria</taxon>
        <taxon>Hyphomicrobiales</taxon>
        <taxon>Rhizobiaceae</taxon>
        <taxon>Rhizobium/Agrobacterium group</taxon>
        <taxon>Rhizobium</taxon>
    </lineage>
</organism>